<dbReference type="Gene3D" id="1.10.150.130">
    <property type="match status" value="1"/>
</dbReference>
<protein>
    <submittedName>
        <fullName evidence="8">Site-specific recombinase XerD</fullName>
    </submittedName>
</protein>
<dbReference type="CDD" id="cd00796">
    <property type="entry name" value="INT_Rci_Hp1_C"/>
    <property type="match status" value="1"/>
</dbReference>
<evidence type="ECO:0000259" key="7">
    <source>
        <dbReference type="PROSITE" id="PS51900"/>
    </source>
</evidence>
<dbReference type="SUPFAM" id="SSF56349">
    <property type="entry name" value="DNA breaking-rejoining enzymes"/>
    <property type="match status" value="1"/>
</dbReference>
<keyword evidence="3 5" id="KW-0238">DNA-binding</keyword>
<feature type="domain" description="Tyr recombinase" evidence="6">
    <location>
        <begin position="247"/>
        <end position="422"/>
    </location>
</feature>
<dbReference type="STRING" id="1760988.SAMN02949497_3249"/>
<gene>
    <name evidence="8" type="ORF">SAMN02949497_3249</name>
</gene>
<reference evidence="8 9" key="1">
    <citation type="submission" date="2016-12" db="EMBL/GenBank/DDBJ databases">
        <authorList>
            <person name="Song W.-J."/>
            <person name="Kurnit D.M."/>
        </authorList>
    </citation>
    <scope>NUCLEOTIDE SEQUENCE [LARGE SCALE GENOMIC DNA]</scope>
    <source>
        <strain evidence="8 9">175</strain>
    </source>
</reference>
<dbReference type="Gene3D" id="3.30.160.390">
    <property type="entry name" value="Integrase, DNA-binding domain"/>
    <property type="match status" value="1"/>
</dbReference>
<comment type="similarity">
    <text evidence="1">Belongs to the 'phage' integrase family.</text>
</comment>
<accession>A0A1Y6D4T6</accession>
<dbReference type="InterPro" id="IPR050808">
    <property type="entry name" value="Phage_Integrase"/>
</dbReference>
<evidence type="ECO:0000256" key="4">
    <source>
        <dbReference type="ARBA" id="ARBA00023172"/>
    </source>
</evidence>
<dbReference type="InterPro" id="IPR010998">
    <property type="entry name" value="Integrase_recombinase_N"/>
</dbReference>
<sequence length="456" mass="50669">MSDPKFNFTQASLTALAAPERRTYYGDTTQRHLFVSVHPSGEKTFYVVRKVGGKPVRVMLGRFDPGTPGNREIPADTDPLDLVGNAASLNIRMARALASAVNVQLDRGINPATERKRNRQAKEAEPTLRQAFERYYRDHLIPHGKRTAEELRGDFARYLGIVPTRPPGGMGPTPKKPECAVDWERRKLSSIQPEEVRRWMVGLKDGIGPRTANKAFALLRAIYRKAGEWRLYVGDDPCEGIPKFPERERSRFLQGHELPAFFEALGRCESDNFRHYILLSLATGARKGNVLAMRWADLDFTAGLWTIPGEKSKSGDPMVIPLTSIAREVLAARRGNGGEWVFPSRAACGHITDFQKPWDDLLKAAGLEDVRLHDLRRSLGSWTAMQGASLAIVGRALGHRSSDATHVYARLHTDPVLDAMERGLSAMLAHGGVTEAGNVVSLKPSQQPPTRTKRQE</sequence>
<evidence type="ECO:0000313" key="8">
    <source>
        <dbReference type="EMBL" id="SMF95873.1"/>
    </source>
</evidence>
<dbReference type="EMBL" id="FXAM01000001">
    <property type="protein sequence ID" value="SMF95873.1"/>
    <property type="molecule type" value="Genomic_DNA"/>
</dbReference>
<evidence type="ECO:0000256" key="2">
    <source>
        <dbReference type="ARBA" id="ARBA00022908"/>
    </source>
</evidence>
<dbReference type="InterPro" id="IPR038488">
    <property type="entry name" value="Integrase_DNA-bd_sf"/>
</dbReference>
<evidence type="ECO:0000256" key="5">
    <source>
        <dbReference type="PROSITE-ProRule" id="PRU01248"/>
    </source>
</evidence>
<evidence type="ECO:0000256" key="1">
    <source>
        <dbReference type="ARBA" id="ARBA00008857"/>
    </source>
</evidence>
<evidence type="ECO:0000313" key="9">
    <source>
        <dbReference type="Proteomes" id="UP000192923"/>
    </source>
</evidence>
<keyword evidence="2" id="KW-0229">DNA integration</keyword>
<dbReference type="Pfam" id="PF00589">
    <property type="entry name" value="Phage_integrase"/>
    <property type="match status" value="1"/>
</dbReference>
<dbReference type="RefSeq" id="WP_176225255.1">
    <property type="nucleotide sequence ID" value="NZ_FXAM01000001.1"/>
</dbReference>
<organism evidence="8 9">
    <name type="scientific">Methylomagnum ishizawai</name>
    <dbReference type="NCBI Taxonomy" id="1760988"/>
    <lineage>
        <taxon>Bacteria</taxon>
        <taxon>Pseudomonadati</taxon>
        <taxon>Pseudomonadota</taxon>
        <taxon>Gammaproteobacteria</taxon>
        <taxon>Methylococcales</taxon>
        <taxon>Methylococcaceae</taxon>
        <taxon>Methylomagnum</taxon>
    </lineage>
</organism>
<dbReference type="GO" id="GO:0006310">
    <property type="term" value="P:DNA recombination"/>
    <property type="evidence" value="ECO:0007669"/>
    <property type="project" value="UniProtKB-KW"/>
</dbReference>
<dbReference type="Proteomes" id="UP000192923">
    <property type="component" value="Unassembled WGS sequence"/>
</dbReference>
<dbReference type="PROSITE" id="PS51900">
    <property type="entry name" value="CB"/>
    <property type="match status" value="1"/>
</dbReference>
<proteinExistence type="inferred from homology"/>
<keyword evidence="9" id="KW-1185">Reference proteome</keyword>
<dbReference type="InterPro" id="IPR002104">
    <property type="entry name" value="Integrase_catalytic"/>
</dbReference>
<evidence type="ECO:0000259" key="6">
    <source>
        <dbReference type="PROSITE" id="PS51898"/>
    </source>
</evidence>
<feature type="domain" description="Core-binding (CB)" evidence="7">
    <location>
        <begin position="126"/>
        <end position="227"/>
    </location>
</feature>
<name>A0A1Y6D4T6_9GAMM</name>
<dbReference type="GO" id="GO:0015074">
    <property type="term" value="P:DNA integration"/>
    <property type="evidence" value="ECO:0007669"/>
    <property type="project" value="UniProtKB-KW"/>
</dbReference>
<dbReference type="PANTHER" id="PTHR30629">
    <property type="entry name" value="PROPHAGE INTEGRASE"/>
    <property type="match status" value="1"/>
</dbReference>
<dbReference type="InterPro" id="IPR011010">
    <property type="entry name" value="DNA_brk_join_enz"/>
</dbReference>
<dbReference type="Gene3D" id="1.10.443.10">
    <property type="entry name" value="Intergrase catalytic core"/>
    <property type="match status" value="1"/>
</dbReference>
<dbReference type="PANTHER" id="PTHR30629:SF2">
    <property type="entry name" value="PROPHAGE INTEGRASE INTS-RELATED"/>
    <property type="match status" value="1"/>
</dbReference>
<evidence type="ECO:0000256" key="3">
    <source>
        <dbReference type="ARBA" id="ARBA00023125"/>
    </source>
</evidence>
<dbReference type="PROSITE" id="PS51898">
    <property type="entry name" value="TYR_RECOMBINASE"/>
    <property type="match status" value="1"/>
</dbReference>
<dbReference type="InterPro" id="IPR013762">
    <property type="entry name" value="Integrase-like_cat_sf"/>
</dbReference>
<dbReference type="AlphaFoldDB" id="A0A1Y6D4T6"/>
<dbReference type="GO" id="GO:0003677">
    <property type="term" value="F:DNA binding"/>
    <property type="evidence" value="ECO:0007669"/>
    <property type="project" value="UniProtKB-UniRule"/>
</dbReference>
<keyword evidence="4" id="KW-0233">DNA recombination</keyword>
<dbReference type="InterPro" id="IPR044068">
    <property type="entry name" value="CB"/>
</dbReference>